<gene>
    <name evidence="2" type="ORF">GCM10009775_22130</name>
</gene>
<accession>A0ABP5B3P5</accession>
<dbReference type="Gene3D" id="3.40.50.1010">
    <property type="entry name" value="5'-nuclease"/>
    <property type="match status" value="1"/>
</dbReference>
<dbReference type="InterPro" id="IPR021139">
    <property type="entry name" value="NYN"/>
</dbReference>
<evidence type="ECO:0000313" key="2">
    <source>
        <dbReference type="EMBL" id="GAA1929654.1"/>
    </source>
</evidence>
<dbReference type="Pfam" id="PF01936">
    <property type="entry name" value="NYN"/>
    <property type="match status" value="1"/>
</dbReference>
<evidence type="ECO:0000259" key="1">
    <source>
        <dbReference type="Pfam" id="PF01936"/>
    </source>
</evidence>
<organism evidence="2 3">
    <name type="scientific">Microbacterium aoyamense</name>
    <dbReference type="NCBI Taxonomy" id="344166"/>
    <lineage>
        <taxon>Bacteria</taxon>
        <taxon>Bacillati</taxon>
        <taxon>Actinomycetota</taxon>
        <taxon>Actinomycetes</taxon>
        <taxon>Micrococcales</taxon>
        <taxon>Microbacteriaceae</taxon>
        <taxon>Microbacterium</taxon>
    </lineage>
</organism>
<dbReference type="Proteomes" id="UP001501343">
    <property type="component" value="Unassembled WGS sequence"/>
</dbReference>
<sequence length="188" mass="20948">MTEGGMRRTWLLVDGENIDATLGSSILSRRPQPDERPRWDRLLSFAEQTWSQPARGVFFLNATGGLPMTFVQALKAMAYVVVPLSGSPDEKIVDIAIQRTLRALSDRAEDVMLVSHDGDFLNEVAALINPTRRVGVVAFGEFRNAGFNSVQGLEKFDLEYDAHVFDSPLPRIRIIPIEEFDPAAFLSL</sequence>
<comment type="caution">
    <text evidence="2">The sequence shown here is derived from an EMBL/GenBank/DDBJ whole genome shotgun (WGS) entry which is preliminary data.</text>
</comment>
<reference evidence="3" key="1">
    <citation type="journal article" date="2019" name="Int. J. Syst. Evol. Microbiol.">
        <title>The Global Catalogue of Microorganisms (GCM) 10K type strain sequencing project: providing services to taxonomists for standard genome sequencing and annotation.</title>
        <authorList>
            <consortium name="The Broad Institute Genomics Platform"/>
            <consortium name="The Broad Institute Genome Sequencing Center for Infectious Disease"/>
            <person name="Wu L."/>
            <person name="Ma J."/>
        </authorList>
    </citation>
    <scope>NUCLEOTIDE SEQUENCE [LARGE SCALE GENOMIC DNA]</scope>
    <source>
        <strain evidence="3">JCM 14900</strain>
    </source>
</reference>
<dbReference type="EMBL" id="BAAAOF010000004">
    <property type="protein sequence ID" value="GAA1929654.1"/>
    <property type="molecule type" value="Genomic_DNA"/>
</dbReference>
<keyword evidence="3" id="KW-1185">Reference proteome</keyword>
<protein>
    <submittedName>
        <fullName evidence="2">NYN domain-containing protein</fullName>
    </submittedName>
</protein>
<feature type="domain" description="NYN" evidence="1">
    <location>
        <begin position="8"/>
        <end position="141"/>
    </location>
</feature>
<evidence type="ECO:0000313" key="3">
    <source>
        <dbReference type="Proteomes" id="UP001501343"/>
    </source>
</evidence>
<dbReference type="RefSeq" id="WP_248148405.1">
    <property type="nucleotide sequence ID" value="NZ_BAAAOF010000004.1"/>
</dbReference>
<name>A0ABP5B3P5_9MICO</name>
<proteinExistence type="predicted"/>